<dbReference type="eggNOG" id="arCOG05314">
    <property type="taxonomic scope" value="Archaea"/>
</dbReference>
<proteinExistence type="predicted"/>
<accession>E1RIB2</accession>
<dbReference type="HOGENOM" id="CLU_2490467_0_0_2"/>
<dbReference type="RefSeq" id="WP_013329754.1">
    <property type="nucleotide sequence ID" value="NC_014507.1"/>
</dbReference>
<gene>
    <name evidence="1" type="ordered locus">Mpet_1825</name>
</gene>
<sequence>MSDISNDGRPRVLEIENGEVQCLPKKRESVDKCRFCVHSKRFREAGVWKTSPARAYCTLCRSSDSVDFNRVEAVECDDLKNEGYRSILNIIS</sequence>
<evidence type="ECO:0000313" key="1">
    <source>
        <dbReference type="EMBL" id="ADN36577.1"/>
    </source>
</evidence>
<evidence type="ECO:0000313" key="2">
    <source>
        <dbReference type="Proteomes" id="UP000006565"/>
    </source>
</evidence>
<protein>
    <submittedName>
        <fullName evidence="1">Uncharacterized protein</fullName>
    </submittedName>
</protein>
<dbReference type="KEGG" id="mpi:Mpet_1825"/>
<reference evidence="1 2" key="1">
    <citation type="journal article" date="2010" name="Stand. Genomic Sci.">
        <title>Complete genome sequence of Methanoplanus petrolearius type strain (SEBR 4847).</title>
        <authorList>
            <person name="Brambilla E."/>
            <person name="Djao O.D."/>
            <person name="Daligault H."/>
            <person name="Lapidus A."/>
            <person name="Lucas S."/>
            <person name="Hammon N."/>
            <person name="Nolan M."/>
            <person name="Tice H."/>
            <person name="Cheng J.F."/>
            <person name="Han C."/>
            <person name="Tapia R."/>
            <person name="Goodwin L."/>
            <person name="Pitluck S."/>
            <person name="Liolios K."/>
            <person name="Ivanova N."/>
            <person name="Mavromatis K."/>
            <person name="Mikhailova N."/>
            <person name="Pati A."/>
            <person name="Chen A."/>
            <person name="Palaniappan K."/>
            <person name="Land M."/>
            <person name="Hauser L."/>
            <person name="Chang Y.J."/>
            <person name="Jeffries C.D."/>
            <person name="Rohde M."/>
            <person name="Spring S."/>
            <person name="Sikorski J."/>
            <person name="Goker M."/>
            <person name="Woyke T."/>
            <person name="Bristow J."/>
            <person name="Eisen J.A."/>
            <person name="Markowitz V."/>
            <person name="Hugenholtz P."/>
            <person name="Kyrpides N.C."/>
            <person name="Klenk H.P."/>
        </authorList>
    </citation>
    <scope>NUCLEOTIDE SEQUENCE [LARGE SCALE GENOMIC DNA]</scope>
    <source>
        <strain evidence="2">DSM 11571 / OCM 486 / SEBR 4847</strain>
    </source>
</reference>
<dbReference type="EMBL" id="CP002117">
    <property type="protein sequence ID" value="ADN36577.1"/>
    <property type="molecule type" value="Genomic_DNA"/>
</dbReference>
<name>E1RIB2_METP4</name>
<keyword evidence="2" id="KW-1185">Reference proteome</keyword>
<dbReference type="OrthoDB" id="113807at2157"/>
<dbReference type="GeneID" id="9744302"/>
<dbReference type="AlphaFoldDB" id="E1RIB2"/>
<organism evidence="1 2">
    <name type="scientific">Methanolacinia petrolearia (strain DSM 11571 / OCM 486 / SEBR 4847)</name>
    <name type="common">Methanoplanus petrolearius</name>
    <dbReference type="NCBI Taxonomy" id="679926"/>
    <lineage>
        <taxon>Archaea</taxon>
        <taxon>Methanobacteriati</taxon>
        <taxon>Methanobacteriota</taxon>
        <taxon>Stenosarchaea group</taxon>
        <taxon>Methanomicrobia</taxon>
        <taxon>Methanomicrobiales</taxon>
        <taxon>Methanomicrobiaceae</taxon>
        <taxon>Methanolacinia</taxon>
    </lineage>
</organism>
<dbReference type="Proteomes" id="UP000006565">
    <property type="component" value="Chromosome"/>
</dbReference>